<keyword evidence="1" id="KW-1185">Reference proteome</keyword>
<evidence type="ECO:0000313" key="1">
    <source>
        <dbReference type="Proteomes" id="UP001732720"/>
    </source>
</evidence>
<protein>
    <submittedName>
        <fullName evidence="2">Uncharacterized protein</fullName>
    </submittedName>
</protein>
<gene>
    <name evidence="2" type="primary">LOC141416557</name>
</gene>
<dbReference type="RefSeq" id="XP_073909633.1">
    <property type="nucleotide sequence ID" value="XM_074053532.1"/>
</dbReference>
<name>A0AC58KXL3_CASCN</name>
<reference evidence="2" key="1">
    <citation type="submission" date="2025-08" db="UniProtKB">
        <authorList>
            <consortium name="RefSeq"/>
        </authorList>
    </citation>
    <scope>IDENTIFICATION</scope>
</reference>
<dbReference type="Proteomes" id="UP001732720">
    <property type="component" value="Chromosome 14"/>
</dbReference>
<organism evidence="1 2">
    <name type="scientific">Castor canadensis</name>
    <name type="common">American beaver</name>
    <dbReference type="NCBI Taxonomy" id="51338"/>
    <lineage>
        <taxon>Eukaryota</taxon>
        <taxon>Metazoa</taxon>
        <taxon>Chordata</taxon>
        <taxon>Craniata</taxon>
        <taxon>Vertebrata</taxon>
        <taxon>Euteleostomi</taxon>
        <taxon>Mammalia</taxon>
        <taxon>Eutheria</taxon>
        <taxon>Euarchontoglires</taxon>
        <taxon>Glires</taxon>
        <taxon>Rodentia</taxon>
        <taxon>Castorimorpha</taxon>
        <taxon>Castoridae</taxon>
        <taxon>Castor</taxon>
    </lineage>
</organism>
<accession>A0AC58KXL3</accession>
<evidence type="ECO:0000313" key="2">
    <source>
        <dbReference type="RefSeq" id="XP_073909633.1"/>
    </source>
</evidence>
<sequence>MQQATSLPFTSPASPSGPCLPLCPPPAGLQERAGCPRPQPRSTPSASEECLLPASRRVPRLRAVVESQAFRNILVDEMDLMLSRAATLIQANWRGYRLRQKLVSQMSAAKSIQEAWRRFSTRRLLRSSKAVAKRASREDGDIPYHPPQQVRFQSAEACGPCPLVMVNKETQFPSSDSLVPRGPQPPPEPGFLPHRTVATRVPCPVTQAVRGPCLVRHTEADVKSKHMATRATRVGITERSPSGRWGHTLPGSVKTQAHAYPVSTLAKTPPPKPCPGLPITKTPVCPASTLKSQPPPCPTPVVTIVKICPVSTATRPPPVQVPLASVTCVTPAGRPAVPVTKVPPQVCLLTSVIKSTPPTWPVAAVTKMPLQTCAESTVVKTSPPQVRLVQVRPLQTCPPAVSCKTSSQTGSVASSVKPPPQTRLAAMITKTPAQIRSVAAVLKTLCSVPPAVANFRSPLQTVVTTGVTNTSSQMHLSGPKGKVVVKQATGTVRVSSQSYLAEGKGKCVPQTRLDVGTSTDTEKIKTCSPKTVKQDTTSKTSVAVTTTRVASWTKVAEDQNKRPVQVQQRAEVIKVQSRLYVPMDMPVTLPKAQLAVPLTKALSHLPPATQQTPLHPQLVTCPPPPALSQPQPAKTSSHARPPMEMTVTPVATCPAALPQPQVATHLTKPSSHSCPPAEKPKASPLAHLVSCLSKVHSQSRMASGLTKAQSQAQLATETTQCPFAAAQSLDPGGKTQSQPLLTTSKVSTLSYQHLGAMARAKPENRGAQLQAHVHGQGKATQGPCRASPEPPSVLVPLLTSAGHPVCNVESWGDTGPARPPPPPPPSQATSCPEDIAASQVASLCADLASVLGSPEDVRAVLTKALSQGEVRAALSQALSREVLGTTMAKALPHSSLGVALMKALSWGELGVTLSRVLSRGELRTEVARAMQGKLAEVVCKALTEDERVALSQALCQGELGAVLTQSMSQAARRPGPVPGQATLKPAGSRMTALPAPLDADCRGGPSLAWGPVSPQPRKVRVPRMAAAYVGWPAGHPQAMGDGAASEWPPCSPLSPVGAFLVGRMFPNSHRGPLITGRGPVASWEVAPTGLFYLDLHLNPEVHRFKVCLTLRVSGLQTDTLAGGEGPLLPRSPHFQPPRSPGQPLTTNGAGPSSNQSPGSCGTSPGSQQTHVASRVTARSWASSGEGGVASRRVSGGKAVHSQQVTSTHLVASHWSHHSGVSREPARVRRPPVARVPSQVSKATEDNLRRTQPQNGKQSSLGSREGVMRKVTQVSPEATVALAGRVGVSPSVPRQERGPAKGSVPVLSNPRMPVTRRPTSLLDELVTTLPQHPRDVLAKSFSWSPRASGQAKSESHSSGGSDSSRSISTLSENGLQVVELTEEPQPDPFPSGDTLRRPQGWTGARKVDTADRRQTIPPSQPQPSTAMELKPLPGHNSTASSVATSVQWGSDSSARLDSSSMEPPGGLSPKLGRAGMRTSLSLGTVVPRGQWPEVTTRQELTLAQPPVARTGAPHPGLSPGVNRVSAPLSQPVMATRVTPGLSQPPQGSRWLSELVCPSKASVVSPGHIGLSPNLASPSVVSGMSPSLAWPSVVSGVSPGLASPSVVSGVSPGLASPSVVSGVSPGLASPSVVSGVSPSLAPPSVVSGVSPSLAPLSVVSGVSPSLAPLSVVSGVSPSLASPSVVSGVSPSLASPSVVSGLSPSLAPSSVVSGVSPSLAPPSVVSGVSPSLASPSVVSGVSPSLAPSSVVSGVSPSLAPPSVVSGVSPSLAPPSVVSVVSPSLALPSVVSGVSSLSAQPLIDMGMSLTFTQPRFFSGVTARPGHPFLATGVDSSLSQAPVAGLQSLSRAQLPVTCGVSQGLREPAMVPGVDSCPRGSRASVQAPCQGHPSVLISISSGRLDPCVAGNGGQPLPPLPLDITLGPSDGPLLVTARVSSLRDPERKHESLGLHQVSCVHGSYPSVVTVATPDLCQAAVDKDRGSGLSQHHCCFKGPGTSPVQGPAVTTVYPSIYQGPVPAGWAEDTSQGHTATPWPGSSGVVPLIQETASVSLATGQRSCPASLPGGLQRRQPKLLSPVSIPLPRASGVSMRLPSSFHPVSMATQAPVMLMTGGDVLPGARHSRVATGTSPHTVLSSVALRVTRGCVVRGVGQRCPPGPRMPGVAPSLMVDAVAQTLLPGSTGVSPGALTSRVASSHTSESVSVGDRPPVSIGPLSSFAAPGLTPGSVATVLSTALTFGRDPGVTMVGALDDQATLRAGQTGKCPSQVSITHLEPVRSEVLEVTPWTHWEPLVTSVTVDRRPLDPVLKVASVPVADWTSALIPQSRAPHESTSNLIAATGAPVMSVEDKGTSRPLVPEATADLRRSPGTVASDVVSESPGLAGGGVTATGDLSHAQPAVSSPPNAASTPSQVDADPSVSQKPAPLSPQSSLHPMAADRHQPPLTPTVSQGPVDAGGQSWPSAVPGAAARPVDRAVAPRAEWTPARDPEPWDGVTVAAAQPRQPGQLVVSLQTAESLVIVQAVTIIQACVRGHLVRRTIKVWHQWATVIQATWRGHCVRRDLARLYRATTVIQATWRGHLVRQACARARQALLPPKAATPGKSHAASATRCPRGGHEVQLGSEHRCFLSCQPDVCAVCRSLSSELQGPPSVVMLMGCSLRTCHTCGHSLPTRVVQGTGQGSSAAWARVPPGLRQPNQAATAIQSAWRGFKTRRQLRQQQLAARTVQATWRGHYTRSCLTTDALLGHAAPHHASRPSRWPGV</sequence>
<proteinExistence type="predicted"/>